<dbReference type="NCBIfam" id="TIGR03083">
    <property type="entry name" value="maleylpyruvate isomerase family mycothiol-dependent enzyme"/>
    <property type="match status" value="1"/>
</dbReference>
<proteinExistence type="predicted"/>
<dbReference type="OrthoDB" id="5185819at2"/>
<name>A0A1H1PPW8_9ACTN</name>
<accession>A0A1H1PPW8</accession>
<evidence type="ECO:0000313" key="3">
    <source>
        <dbReference type="Proteomes" id="UP000199103"/>
    </source>
</evidence>
<dbReference type="InterPro" id="IPR017520">
    <property type="entry name" value="CHP03086"/>
</dbReference>
<organism evidence="2 3">
    <name type="scientific">Microlunatus soli</name>
    <dbReference type="NCBI Taxonomy" id="630515"/>
    <lineage>
        <taxon>Bacteria</taxon>
        <taxon>Bacillati</taxon>
        <taxon>Actinomycetota</taxon>
        <taxon>Actinomycetes</taxon>
        <taxon>Propionibacteriales</taxon>
        <taxon>Propionibacteriaceae</taxon>
        <taxon>Microlunatus</taxon>
    </lineage>
</organism>
<dbReference type="GO" id="GO:0046872">
    <property type="term" value="F:metal ion binding"/>
    <property type="evidence" value="ECO:0007669"/>
    <property type="project" value="InterPro"/>
</dbReference>
<dbReference type="Pfam" id="PF11716">
    <property type="entry name" value="MDMPI_N"/>
    <property type="match status" value="1"/>
</dbReference>
<dbReference type="Proteomes" id="UP000199103">
    <property type="component" value="Chromosome I"/>
</dbReference>
<dbReference type="AlphaFoldDB" id="A0A1H1PPW8"/>
<dbReference type="STRING" id="630515.SAMN04489812_0978"/>
<dbReference type="InterPro" id="IPR024344">
    <property type="entry name" value="MDMPI_metal-binding"/>
</dbReference>
<feature type="domain" description="Mycothiol-dependent maleylpyruvate isomerase metal-binding" evidence="1">
    <location>
        <begin position="12"/>
        <end position="78"/>
    </location>
</feature>
<sequence>MTQTPADEHRLVAGAFTERVDGVDPDGWDAPAPVEGWTARDVVGHLVEWLPALLGFSLGDIASVRSDPVAAWHDHADAVQRLLEDPASHRRTLSNPHIGELPIDEAINNFYTSDVFLHTWDLARATGQDDRLDPDRCAAILAGSAAVEEAMRASGQFGPAVSVPADAPVQDRLIGFIGRDPSWQRPAR</sequence>
<dbReference type="InterPro" id="IPR034660">
    <property type="entry name" value="DinB/YfiT-like"/>
</dbReference>
<dbReference type="SUPFAM" id="SSF109854">
    <property type="entry name" value="DinB/YfiT-like putative metalloenzymes"/>
    <property type="match status" value="1"/>
</dbReference>
<keyword evidence="3" id="KW-1185">Reference proteome</keyword>
<evidence type="ECO:0000259" key="1">
    <source>
        <dbReference type="Pfam" id="PF11716"/>
    </source>
</evidence>
<protein>
    <submittedName>
        <fullName evidence="2">TIGR03086 family protein</fullName>
    </submittedName>
</protein>
<evidence type="ECO:0000313" key="2">
    <source>
        <dbReference type="EMBL" id="SDS13145.1"/>
    </source>
</evidence>
<dbReference type="EMBL" id="LT629772">
    <property type="protein sequence ID" value="SDS13145.1"/>
    <property type="molecule type" value="Genomic_DNA"/>
</dbReference>
<dbReference type="RefSeq" id="WP_091520739.1">
    <property type="nucleotide sequence ID" value="NZ_LT629772.1"/>
</dbReference>
<dbReference type="InterPro" id="IPR017517">
    <property type="entry name" value="Maleyloyr_isom"/>
</dbReference>
<dbReference type="NCBIfam" id="TIGR03086">
    <property type="entry name" value="TIGR03086 family metal-binding protein"/>
    <property type="match status" value="1"/>
</dbReference>
<gene>
    <name evidence="2" type="ORF">SAMN04489812_0978</name>
</gene>
<reference evidence="2 3" key="1">
    <citation type="submission" date="2016-10" db="EMBL/GenBank/DDBJ databases">
        <authorList>
            <person name="de Groot N.N."/>
        </authorList>
    </citation>
    <scope>NUCLEOTIDE SEQUENCE [LARGE SCALE GENOMIC DNA]</scope>
    <source>
        <strain evidence="2 3">DSM 21800</strain>
    </source>
</reference>
<dbReference type="Gene3D" id="1.20.120.450">
    <property type="entry name" value="dinb family like domain"/>
    <property type="match status" value="1"/>
</dbReference>